<dbReference type="Proteomes" id="UP000253919">
    <property type="component" value="Unassembled WGS sequence"/>
</dbReference>
<accession>A0A369QM61</accession>
<evidence type="ECO:0000313" key="2">
    <source>
        <dbReference type="EMBL" id="RDC64327.1"/>
    </source>
</evidence>
<feature type="compositionally biased region" description="Low complexity" evidence="1">
    <location>
        <begin position="309"/>
        <end position="318"/>
    </location>
</feature>
<sequence length="444" mass="47691">MTFEEDLTKRRIDVTAFAADDPERYAAWRSLYQQVHPNAFYTAVKMVINDVRRRFWLSEAPKQAAVATAPATAKPVIRRAPAPVPSTASAIPDEPSPSVDRTPEPASAPRGRAVIRRPAPAANAETPAEKDITQEPALGAANESTNPEASKPGRARPVFRRPIAEAEANASPESKEEKETNAPVTPDTTNTSAEPPKPARPRPVFRKPNTPITNAAGEEIKSIPDEAEPTALPDHSNPDPAATEAPKPPRPRPVFKRPATTAPEPEKSVATPENSAGIISQPATVAEKPEEAEGAVDAVKPPRPRPIFKRPATASAAPEPEKKPEEIQPENAPEPAPAAETPKFPRPRPVIKRPVANTESQALETPIVNSPTNENAAPASVDLENKNQEQPLNVTLPAAERTPGSTEIKAELLVPKTPRPRPIFKKPAKPEPNTESPENKPAAE</sequence>
<dbReference type="AlphaFoldDB" id="A0A369QM61"/>
<reference evidence="2 3" key="1">
    <citation type="submission" date="2018-04" db="EMBL/GenBank/DDBJ databases">
        <title>Adhaeribacter sp. HMF7616 genome sequencing and assembly.</title>
        <authorList>
            <person name="Kang H."/>
            <person name="Kang J."/>
            <person name="Cha I."/>
            <person name="Kim H."/>
            <person name="Joh K."/>
        </authorList>
    </citation>
    <scope>NUCLEOTIDE SEQUENCE [LARGE SCALE GENOMIC DNA]</scope>
    <source>
        <strain evidence="2 3">HMF7616</strain>
    </source>
</reference>
<gene>
    <name evidence="2" type="ORF">AHMF7616_02940</name>
</gene>
<feature type="compositionally biased region" description="Low complexity" evidence="1">
    <location>
        <begin position="329"/>
        <end position="342"/>
    </location>
</feature>
<dbReference type="EMBL" id="QASA01000001">
    <property type="protein sequence ID" value="RDC64327.1"/>
    <property type="molecule type" value="Genomic_DNA"/>
</dbReference>
<proteinExistence type="predicted"/>
<feature type="region of interest" description="Disordered" evidence="1">
    <location>
        <begin position="77"/>
        <end position="444"/>
    </location>
</feature>
<feature type="compositionally biased region" description="Polar residues" evidence="1">
    <location>
        <begin position="271"/>
        <end position="283"/>
    </location>
</feature>
<dbReference type="OrthoDB" id="853871at2"/>
<feature type="compositionally biased region" description="Polar residues" evidence="1">
    <location>
        <begin position="357"/>
        <end position="375"/>
    </location>
</feature>
<evidence type="ECO:0000256" key="1">
    <source>
        <dbReference type="SAM" id="MobiDB-lite"/>
    </source>
</evidence>
<name>A0A369QM61_9BACT</name>
<dbReference type="RefSeq" id="WP_115373498.1">
    <property type="nucleotide sequence ID" value="NZ_QASA01000001.1"/>
</dbReference>
<protein>
    <submittedName>
        <fullName evidence="2">Uncharacterized protein</fullName>
    </submittedName>
</protein>
<organism evidence="2 3">
    <name type="scientific">Adhaeribacter pallidiroseus</name>
    <dbReference type="NCBI Taxonomy" id="2072847"/>
    <lineage>
        <taxon>Bacteria</taxon>
        <taxon>Pseudomonadati</taxon>
        <taxon>Bacteroidota</taxon>
        <taxon>Cytophagia</taxon>
        <taxon>Cytophagales</taxon>
        <taxon>Hymenobacteraceae</taxon>
        <taxon>Adhaeribacter</taxon>
    </lineage>
</organism>
<comment type="caution">
    <text evidence="2">The sequence shown here is derived from an EMBL/GenBank/DDBJ whole genome shotgun (WGS) entry which is preliminary data.</text>
</comment>
<keyword evidence="3" id="KW-1185">Reference proteome</keyword>
<evidence type="ECO:0000313" key="3">
    <source>
        <dbReference type="Proteomes" id="UP000253919"/>
    </source>
</evidence>
<feature type="compositionally biased region" description="Polar residues" evidence="1">
    <location>
        <begin position="182"/>
        <end position="193"/>
    </location>
</feature>
<feature type="compositionally biased region" description="Basic residues" evidence="1">
    <location>
        <begin position="418"/>
        <end position="427"/>
    </location>
</feature>